<organism evidence="2 3">
    <name type="scientific">Lyophyllum shimeji</name>
    <name type="common">Hon-shimeji</name>
    <name type="synonym">Tricholoma shimeji</name>
    <dbReference type="NCBI Taxonomy" id="47721"/>
    <lineage>
        <taxon>Eukaryota</taxon>
        <taxon>Fungi</taxon>
        <taxon>Dikarya</taxon>
        <taxon>Basidiomycota</taxon>
        <taxon>Agaricomycotina</taxon>
        <taxon>Agaricomycetes</taxon>
        <taxon>Agaricomycetidae</taxon>
        <taxon>Agaricales</taxon>
        <taxon>Tricholomatineae</taxon>
        <taxon>Lyophyllaceae</taxon>
        <taxon>Lyophyllum</taxon>
    </lineage>
</organism>
<gene>
    <name evidence="2" type="ORF">LshimejAT787_2600270</name>
</gene>
<name>A0A9P3Q1Y6_LYOSH</name>
<proteinExistence type="predicted"/>
<accession>A0A9P3Q1Y6</accession>
<dbReference type="Proteomes" id="UP001063166">
    <property type="component" value="Unassembled WGS sequence"/>
</dbReference>
<evidence type="ECO:0000256" key="1">
    <source>
        <dbReference type="SAM" id="MobiDB-lite"/>
    </source>
</evidence>
<feature type="region of interest" description="Disordered" evidence="1">
    <location>
        <begin position="64"/>
        <end position="104"/>
    </location>
</feature>
<sequence>MVDLAELRVHLRNEHVREGRVKARLKRKTTTYQDTTTDGADLVTTTRAEPVNDQAEPQLAIANADDSSVDEDQEHAASAFASGSLQGVATRHSHTEADEPSPQEAINSRRIADIFDFTTDTWRQLAKEFEEQNYTSWWIWMLVERTRKQSNYLTR</sequence>
<dbReference type="OrthoDB" id="3270520at2759"/>
<reference evidence="2" key="1">
    <citation type="submission" date="2022-07" db="EMBL/GenBank/DDBJ databases">
        <title>The genome of Lyophyllum shimeji provides insight into the initial evolution of ectomycorrhizal fungal genome.</title>
        <authorList>
            <person name="Kobayashi Y."/>
            <person name="Shibata T."/>
            <person name="Hirakawa H."/>
            <person name="Shigenobu S."/>
            <person name="Nishiyama T."/>
            <person name="Yamada A."/>
            <person name="Hasebe M."/>
            <person name="Kawaguchi M."/>
        </authorList>
    </citation>
    <scope>NUCLEOTIDE SEQUENCE</scope>
    <source>
        <strain evidence="2">AT787</strain>
    </source>
</reference>
<keyword evidence="3" id="KW-1185">Reference proteome</keyword>
<evidence type="ECO:0000313" key="2">
    <source>
        <dbReference type="EMBL" id="GLB45694.1"/>
    </source>
</evidence>
<evidence type="ECO:0000313" key="3">
    <source>
        <dbReference type="Proteomes" id="UP001063166"/>
    </source>
</evidence>
<protein>
    <submittedName>
        <fullName evidence="2">Uncharacterized protein</fullName>
    </submittedName>
</protein>
<dbReference type="EMBL" id="BRPK01000026">
    <property type="protein sequence ID" value="GLB45694.1"/>
    <property type="molecule type" value="Genomic_DNA"/>
</dbReference>
<comment type="caution">
    <text evidence="2">The sequence shown here is derived from an EMBL/GenBank/DDBJ whole genome shotgun (WGS) entry which is preliminary data.</text>
</comment>
<dbReference type="AlphaFoldDB" id="A0A9P3Q1Y6"/>